<dbReference type="PANTHER" id="PTHR34488:SF1">
    <property type="entry name" value="SI:CH211-245H14.1-RELATED"/>
    <property type="match status" value="1"/>
</dbReference>
<protein>
    <submittedName>
        <fullName evidence="1">Uncharacterized protein</fullName>
    </submittedName>
</protein>
<comment type="caution">
    <text evidence="1">The sequence shown here is derived from an EMBL/GenBank/DDBJ whole genome shotgun (WGS) entry which is preliminary data.</text>
</comment>
<dbReference type="AlphaFoldDB" id="A0AA88Q937"/>
<evidence type="ECO:0000313" key="2">
    <source>
        <dbReference type="Proteomes" id="UP001187343"/>
    </source>
</evidence>
<reference evidence="1" key="1">
    <citation type="submission" date="2023-08" db="EMBL/GenBank/DDBJ databases">
        <title>Chromosome-level Genome Assembly of mud carp (Cirrhinus molitorella).</title>
        <authorList>
            <person name="Liu H."/>
        </authorList>
    </citation>
    <scope>NUCLEOTIDE SEQUENCE</scope>
    <source>
        <strain evidence="1">Prfri</strain>
        <tissue evidence="1">Muscle</tissue>
    </source>
</reference>
<dbReference type="EMBL" id="JAUYZG010000003">
    <property type="protein sequence ID" value="KAK2911889.1"/>
    <property type="molecule type" value="Genomic_DNA"/>
</dbReference>
<gene>
    <name evidence="1" type="ORF">Q8A67_004022</name>
</gene>
<evidence type="ECO:0000313" key="1">
    <source>
        <dbReference type="EMBL" id="KAK2911889.1"/>
    </source>
</evidence>
<accession>A0AA88Q937</accession>
<name>A0AA88Q937_9TELE</name>
<dbReference type="Proteomes" id="UP001187343">
    <property type="component" value="Unassembled WGS sequence"/>
</dbReference>
<organism evidence="1 2">
    <name type="scientific">Cirrhinus molitorella</name>
    <name type="common">mud carp</name>
    <dbReference type="NCBI Taxonomy" id="172907"/>
    <lineage>
        <taxon>Eukaryota</taxon>
        <taxon>Metazoa</taxon>
        <taxon>Chordata</taxon>
        <taxon>Craniata</taxon>
        <taxon>Vertebrata</taxon>
        <taxon>Euteleostomi</taxon>
        <taxon>Actinopterygii</taxon>
        <taxon>Neopterygii</taxon>
        <taxon>Teleostei</taxon>
        <taxon>Ostariophysi</taxon>
        <taxon>Cypriniformes</taxon>
        <taxon>Cyprinidae</taxon>
        <taxon>Labeoninae</taxon>
        <taxon>Labeonini</taxon>
        <taxon>Cirrhinus</taxon>
    </lineage>
</organism>
<keyword evidence="2" id="KW-1185">Reference proteome</keyword>
<proteinExistence type="predicted"/>
<sequence>MRSINYSIDAPDIVKGVAETFRKKLKKKTKFALNMPLRSAERRNKPSDIVLFFFPVVSRTGTDIDAAIKNINHSKPVILVVLHHTFDPEAVVSESKKFVKREHTLTVDCLFYEDKGLLQCKRNDKALAEAKEWLKSTKSELKKRRRSGQHKESSTKS</sequence>
<dbReference type="PANTHER" id="PTHR34488">
    <property type="entry name" value="SI:CH211-245H14.1-RELATED"/>
    <property type="match status" value="1"/>
</dbReference>